<dbReference type="Pfam" id="PF00106">
    <property type="entry name" value="adh_short"/>
    <property type="match status" value="1"/>
</dbReference>
<keyword evidence="6" id="KW-1185">Reference proteome</keyword>
<sequence>MRIRLKPIDQQTIVITGASSGNGLAAALEAARRGAAVVLVARNGKSLERIERDIVASGGRATSVAVDVASRGAAEEIVAKAVADFGGFDSWVNNAAAGVYGTLEQVPVEDHERIFAVNYFGTLYACLAAARHLKERGGGAIVNVGSILGDRAIIQQGPYSASKHAIQGLTDTLRMELEHQGAGISVTLVKPGGCGTPYPEHARNYMDNPPRIPQPLYHPDIIADAILFACTHRKRSIYVGGGGVAASLVGQLAPRITDLVMEAIGTRMQQEPGDAGDPAMRDNLYRPKADGEVSGTQKNWVRRSSVAVALQKPSRGMWLGAAAAIGAAALVAARIGKAGEAER</sequence>
<dbReference type="SUPFAM" id="SSF51735">
    <property type="entry name" value="NAD(P)-binding Rossmann-fold domains"/>
    <property type="match status" value="1"/>
</dbReference>
<feature type="compositionally biased region" description="Basic and acidic residues" evidence="4">
    <location>
        <begin position="279"/>
        <end position="291"/>
    </location>
</feature>
<dbReference type="Proteomes" id="UP000241167">
    <property type="component" value="Unassembled WGS sequence"/>
</dbReference>
<dbReference type="PRINTS" id="PR00080">
    <property type="entry name" value="SDRFAMILY"/>
</dbReference>
<gene>
    <name evidence="5" type="ORF">C7I55_13565</name>
</gene>
<evidence type="ECO:0000256" key="3">
    <source>
        <dbReference type="RuleBase" id="RU000363"/>
    </source>
</evidence>
<dbReference type="EMBL" id="PXYI01000004">
    <property type="protein sequence ID" value="PSJ39622.1"/>
    <property type="molecule type" value="Genomic_DNA"/>
</dbReference>
<accession>A0A2P7QNT0</accession>
<comment type="similarity">
    <text evidence="1 3">Belongs to the short-chain dehydrogenases/reductases (SDR) family.</text>
</comment>
<dbReference type="PANTHER" id="PTHR44196">
    <property type="entry name" value="DEHYDROGENASE/REDUCTASE SDR FAMILY MEMBER 7B"/>
    <property type="match status" value="1"/>
</dbReference>
<dbReference type="GO" id="GO:0016020">
    <property type="term" value="C:membrane"/>
    <property type="evidence" value="ECO:0007669"/>
    <property type="project" value="TreeGrafter"/>
</dbReference>
<keyword evidence="2" id="KW-0560">Oxidoreductase</keyword>
<dbReference type="RefSeq" id="WP_106513520.1">
    <property type="nucleotide sequence ID" value="NZ_PXYI01000004.1"/>
</dbReference>
<dbReference type="GO" id="GO:0016491">
    <property type="term" value="F:oxidoreductase activity"/>
    <property type="evidence" value="ECO:0007669"/>
    <property type="project" value="UniProtKB-KW"/>
</dbReference>
<evidence type="ECO:0000313" key="6">
    <source>
        <dbReference type="Proteomes" id="UP000241167"/>
    </source>
</evidence>
<dbReference type="PROSITE" id="PS00061">
    <property type="entry name" value="ADH_SHORT"/>
    <property type="match status" value="1"/>
</dbReference>
<dbReference type="Gene3D" id="3.40.50.720">
    <property type="entry name" value="NAD(P)-binding Rossmann-like Domain"/>
    <property type="match status" value="1"/>
</dbReference>
<dbReference type="AlphaFoldDB" id="A0A2P7QNT0"/>
<evidence type="ECO:0000313" key="5">
    <source>
        <dbReference type="EMBL" id="PSJ39622.1"/>
    </source>
</evidence>
<dbReference type="InterPro" id="IPR036291">
    <property type="entry name" value="NAD(P)-bd_dom_sf"/>
</dbReference>
<organism evidence="5 6">
    <name type="scientific">Allosphingosinicella deserti</name>
    <dbReference type="NCBI Taxonomy" id="2116704"/>
    <lineage>
        <taxon>Bacteria</taxon>
        <taxon>Pseudomonadati</taxon>
        <taxon>Pseudomonadota</taxon>
        <taxon>Alphaproteobacteria</taxon>
        <taxon>Sphingomonadales</taxon>
        <taxon>Sphingomonadaceae</taxon>
        <taxon>Allosphingosinicella</taxon>
    </lineage>
</organism>
<comment type="caution">
    <text evidence="5">The sequence shown here is derived from an EMBL/GenBank/DDBJ whole genome shotgun (WGS) entry which is preliminary data.</text>
</comment>
<proteinExistence type="inferred from homology"/>
<dbReference type="InterPro" id="IPR020904">
    <property type="entry name" value="Sc_DH/Rdtase_CS"/>
</dbReference>
<reference evidence="5 6" key="1">
    <citation type="submission" date="2018-03" db="EMBL/GenBank/DDBJ databases">
        <title>The draft genome of Sphingosinicella sp. GL-C-18.</title>
        <authorList>
            <person name="Liu L."/>
            <person name="Li L."/>
            <person name="Liang L."/>
            <person name="Zhang X."/>
            <person name="Wang T."/>
        </authorList>
    </citation>
    <scope>NUCLEOTIDE SEQUENCE [LARGE SCALE GENOMIC DNA]</scope>
    <source>
        <strain evidence="5 6">GL-C-18</strain>
    </source>
</reference>
<evidence type="ECO:0000256" key="4">
    <source>
        <dbReference type="SAM" id="MobiDB-lite"/>
    </source>
</evidence>
<evidence type="ECO:0000256" key="2">
    <source>
        <dbReference type="ARBA" id="ARBA00023002"/>
    </source>
</evidence>
<protein>
    <submittedName>
        <fullName evidence="5">Short-chain dehydrogenase</fullName>
    </submittedName>
</protein>
<feature type="region of interest" description="Disordered" evidence="4">
    <location>
        <begin position="269"/>
        <end position="297"/>
    </location>
</feature>
<dbReference type="NCBIfam" id="NF005495">
    <property type="entry name" value="PRK07109.1"/>
    <property type="match status" value="1"/>
</dbReference>
<name>A0A2P7QNT0_9SPHN</name>
<dbReference type="InterPro" id="IPR002347">
    <property type="entry name" value="SDR_fam"/>
</dbReference>
<evidence type="ECO:0000256" key="1">
    <source>
        <dbReference type="ARBA" id="ARBA00006484"/>
    </source>
</evidence>
<dbReference type="PANTHER" id="PTHR44196:SF1">
    <property type="entry name" value="DEHYDROGENASE_REDUCTASE SDR FAMILY MEMBER 7B"/>
    <property type="match status" value="1"/>
</dbReference>
<dbReference type="OrthoDB" id="9781689at2"/>
<dbReference type="PRINTS" id="PR00081">
    <property type="entry name" value="GDHRDH"/>
</dbReference>